<keyword evidence="1" id="KW-1133">Transmembrane helix</keyword>
<proteinExistence type="predicted"/>
<accession>A0ABU5RUJ8</accession>
<dbReference type="RefSeq" id="WP_323305484.1">
    <property type="nucleotide sequence ID" value="NZ_JAYGHX010000005.1"/>
</dbReference>
<feature type="transmembrane region" description="Helical" evidence="1">
    <location>
        <begin position="22"/>
        <end position="42"/>
    </location>
</feature>
<protein>
    <submittedName>
        <fullName evidence="2">Prepilin-type cleavage/methylation domain-containing protein</fullName>
    </submittedName>
</protein>
<evidence type="ECO:0000313" key="2">
    <source>
        <dbReference type="EMBL" id="MEA5391450.1"/>
    </source>
</evidence>
<keyword evidence="1" id="KW-0472">Membrane</keyword>
<evidence type="ECO:0000313" key="3">
    <source>
        <dbReference type="Proteomes" id="UP001304461"/>
    </source>
</evidence>
<evidence type="ECO:0000256" key="1">
    <source>
        <dbReference type="SAM" id="Phobius"/>
    </source>
</evidence>
<name>A0ABU5RUJ8_9CYAN</name>
<organism evidence="2 3">
    <name type="scientific">Cyanobium gracile UHCC 0139</name>
    <dbReference type="NCBI Taxonomy" id="3110308"/>
    <lineage>
        <taxon>Bacteria</taxon>
        <taxon>Bacillati</taxon>
        <taxon>Cyanobacteriota</taxon>
        <taxon>Cyanophyceae</taxon>
        <taxon>Synechococcales</taxon>
        <taxon>Prochlorococcaceae</taxon>
        <taxon>Cyanobium</taxon>
    </lineage>
</organism>
<keyword evidence="1" id="KW-0812">Transmembrane</keyword>
<comment type="caution">
    <text evidence="2">The sequence shown here is derived from an EMBL/GenBank/DDBJ whole genome shotgun (WGS) entry which is preliminary data.</text>
</comment>
<keyword evidence="3" id="KW-1185">Reference proteome</keyword>
<gene>
    <name evidence="2" type="ORF">VB738_09280</name>
</gene>
<reference evidence="2 3" key="1">
    <citation type="submission" date="2023-12" db="EMBL/GenBank/DDBJ databases">
        <title>Baltic Sea Cyanobacteria.</title>
        <authorList>
            <person name="Delbaje E."/>
            <person name="Fewer D.P."/>
            <person name="Shishido T.K."/>
        </authorList>
    </citation>
    <scope>NUCLEOTIDE SEQUENCE [LARGE SCALE GENOMIC DNA]</scope>
    <source>
        <strain evidence="2 3">UHCC 0139</strain>
    </source>
</reference>
<dbReference type="Proteomes" id="UP001304461">
    <property type="component" value="Unassembled WGS sequence"/>
</dbReference>
<sequence length="192" mass="20455">MALLCTHGRSARWPAGFSLAELLVAVSLGLLLWGVVLQALVAEGRQVERLVRQVRERGQQRRVLALLRGDLQRATRVDLALGTGAACALAGRDPVLQLQTPAGPITYTVGSPPSPIWRRRVLMRCGPAFGLDGAPSAGAAQNRVLLDGLSLPGLEASREPDGLLQLRLRQEFEPSGGGSQRIETETRVLAGG</sequence>
<dbReference type="EMBL" id="JAYGHX010000005">
    <property type="protein sequence ID" value="MEA5391450.1"/>
    <property type="molecule type" value="Genomic_DNA"/>
</dbReference>